<organism evidence="1 2">
    <name type="scientific">Corynebacterium deserti GIMN1.010</name>
    <dbReference type="NCBI Taxonomy" id="931089"/>
    <lineage>
        <taxon>Bacteria</taxon>
        <taxon>Bacillati</taxon>
        <taxon>Actinomycetota</taxon>
        <taxon>Actinomycetes</taxon>
        <taxon>Mycobacteriales</taxon>
        <taxon>Corynebacteriaceae</taxon>
        <taxon>Corynebacterium</taxon>
    </lineage>
</organism>
<dbReference type="EMBL" id="CP009222">
    <property type="protein sequence ID" value="ALC07211.1"/>
    <property type="molecule type" value="Genomic_DNA"/>
</dbReference>
<evidence type="ECO:0000313" key="1">
    <source>
        <dbReference type="EMBL" id="ALC07211.1"/>
    </source>
</evidence>
<gene>
    <name evidence="1" type="ORF">CDES_14565</name>
</gene>
<name>A0A0M5IMJ9_9CORY</name>
<evidence type="ECO:0000313" key="2">
    <source>
        <dbReference type="Proteomes" id="UP000068067"/>
    </source>
</evidence>
<geneLocation type="plasmid" evidence="1 2">
    <name>pCdes2</name>
</geneLocation>
<keyword evidence="2" id="KW-1185">Reference proteome</keyword>
<dbReference type="PATRIC" id="fig|931089.4.peg.2926"/>
<dbReference type="RefSeq" id="WP_053546294.1">
    <property type="nucleotide sequence ID" value="NZ_CP009222.1"/>
</dbReference>
<sequence>MWADLDSYLEVCAQKAKDELSYLKEEDLLNENEEVIVATLLASSLPRPVDVQWDAPTRSQIVETTIERADPFGRGIVNIPGSKMTVSYPASGSTGILNYRASTSSLSPQYGKINTHSVTVVISDRELTSEKINAELTQVKRSVSSRVEWANRDLEKFRGKLKQILLRDCSIRKERILKQRAVEAAIDIPIWRKDAAPPIIRTEPKLVALEKRRSQEAFVPEPILEEAIYQDVLRVISSWTKTFERNPGTFKKLHEEDLRDLLLANLNGYWQGAAGGELFNGEGKTDVLIRYGDRNAFIAECKIWSGKAVVEQAIDQLLSYMVWRDTKAALIMFIKTRKPEETITRLHSAVRQHSKYCMNSGSLHDSTWGEYIFVADEENRKISLAVIPVVIAERQ</sequence>
<dbReference type="OrthoDB" id="5447244at2"/>
<protein>
    <submittedName>
        <fullName evidence="1">Uncharacterized protein</fullName>
    </submittedName>
</protein>
<keyword evidence="1" id="KW-0614">Plasmid</keyword>
<reference evidence="1 2" key="1">
    <citation type="submission" date="2014-08" db="EMBL/GenBank/DDBJ databases">
        <title>Complete genome sequence of Corynebacterium deserti GIMN1.010 (=DSM 45689), isolated from desert sand in western China.</title>
        <authorList>
            <person name="Ruckert C."/>
            <person name="Albersmeier A."/>
            <person name="Kalinowski J."/>
        </authorList>
    </citation>
    <scope>NUCLEOTIDE SEQUENCE [LARGE SCALE GENOMIC DNA]</scope>
    <source>
        <strain evidence="1 2">GIMN1.010</strain>
        <plasmid evidence="1 2">pCdes2</plasmid>
    </source>
</reference>
<dbReference type="AlphaFoldDB" id="A0A0M5IMJ9"/>
<proteinExistence type="predicted"/>
<dbReference type="Proteomes" id="UP000068067">
    <property type="component" value="Plasmid pCdes2"/>
</dbReference>
<accession>A0A0M5IMJ9</accession>
<dbReference type="KEGG" id="cdx:CDES_14565"/>